<proteinExistence type="predicted"/>
<evidence type="ECO:0000313" key="2">
    <source>
        <dbReference type="Proteomes" id="UP000275078"/>
    </source>
</evidence>
<accession>A0A3N4IKS1</accession>
<gene>
    <name evidence="1" type="ORF">BJ508DRAFT_93329</name>
</gene>
<evidence type="ECO:0000313" key="1">
    <source>
        <dbReference type="EMBL" id="RPA82224.1"/>
    </source>
</evidence>
<dbReference type="AlphaFoldDB" id="A0A3N4IKS1"/>
<dbReference type="Proteomes" id="UP000275078">
    <property type="component" value="Unassembled WGS sequence"/>
</dbReference>
<dbReference type="EMBL" id="ML119673">
    <property type="protein sequence ID" value="RPA82224.1"/>
    <property type="molecule type" value="Genomic_DNA"/>
</dbReference>
<name>A0A3N4IKS1_ASCIM</name>
<organism evidence="1 2">
    <name type="scientific">Ascobolus immersus RN42</name>
    <dbReference type="NCBI Taxonomy" id="1160509"/>
    <lineage>
        <taxon>Eukaryota</taxon>
        <taxon>Fungi</taxon>
        <taxon>Dikarya</taxon>
        <taxon>Ascomycota</taxon>
        <taxon>Pezizomycotina</taxon>
        <taxon>Pezizomycetes</taxon>
        <taxon>Pezizales</taxon>
        <taxon>Ascobolaceae</taxon>
        <taxon>Ascobolus</taxon>
    </lineage>
</organism>
<reference evidence="1 2" key="1">
    <citation type="journal article" date="2018" name="Nat. Ecol. Evol.">
        <title>Pezizomycetes genomes reveal the molecular basis of ectomycorrhizal truffle lifestyle.</title>
        <authorList>
            <person name="Murat C."/>
            <person name="Payen T."/>
            <person name="Noel B."/>
            <person name="Kuo A."/>
            <person name="Morin E."/>
            <person name="Chen J."/>
            <person name="Kohler A."/>
            <person name="Krizsan K."/>
            <person name="Balestrini R."/>
            <person name="Da Silva C."/>
            <person name="Montanini B."/>
            <person name="Hainaut M."/>
            <person name="Levati E."/>
            <person name="Barry K.W."/>
            <person name="Belfiori B."/>
            <person name="Cichocki N."/>
            <person name="Clum A."/>
            <person name="Dockter R.B."/>
            <person name="Fauchery L."/>
            <person name="Guy J."/>
            <person name="Iotti M."/>
            <person name="Le Tacon F."/>
            <person name="Lindquist E.A."/>
            <person name="Lipzen A."/>
            <person name="Malagnac F."/>
            <person name="Mello A."/>
            <person name="Molinier V."/>
            <person name="Miyauchi S."/>
            <person name="Poulain J."/>
            <person name="Riccioni C."/>
            <person name="Rubini A."/>
            <person name="Sitrit Y."/>
            <person name="Splivallo R."/>
            <person name="Traeger S."/>
            <person name="Wang M."/>
            <person name="Zifcakova L."/>
            <person name="Wipf D."/>
            <person name="Zambonelli A."/>
            <person name="Paolocci F."/>
            <person name="Nowrousian M."/>
            <person name="Ottonello S."/>
            <person name="Baldrian P."/>
            <person name="Spatafora J.W."/>
            <person name="Henrissat B."/>
            <person name="Nagy L.G."/>
            <person name="Aury J.M."/>
            <person name="Wincker P."/>
            <person name="Grigoriev I.V."/>
            <person name="Bonfante P."/>
            <person name="Martin F.M."/>
        </authorList>
    </citation>
    <scope>NUCLEOTIDE SEQUENCE [LARGE SCALE GENOMIC DNA]</scope>
    <source>
        <strain evidence="1 2">RN42</strain>
    </source>
</reference>
<keyword evidence="2" id="KW-1185">Reference proteome</keyword>
<sequence>MSVELQLALASFFRGLSWLRTVRYCSSLRSAVVDYFMIGTLPHLLRPVAGDLLLHHMNILVPYFRQREQLSQDTGELLNEQDLHTEIENCWYSISVIFSLLAGLKKRERAGLLRCHQVQLIEAYIHSRSRDTEEVIANGGEIWELVPRGASDSWFTIPILYLLELRSERTELLIVRYLEEPKDDSCNLVVKGVTAATKQFYDKRARTVKQYEALLSQIRSTGRVSSHDLDNFREDEAQLQRRAEKDSSMYSDELARGLREFGEESENQSK</sequence>
<protein>
    <submittedName>
        <fullName evidence="1">Uncharacterized protein</fullName>
    </submittedName>
</protein>